<dbReference type="Proteomes" id="UP000762676">
    <property type="component" value="Unassembled WGS sequence"/>
</dbReference>
<evidence type="ECO:0000256" key="2">
    <source>
        <dbReference type="SAM" id="Phobius"/>
    </source>
</evidence>
<dbReference type="EMBL" id="BMAT01010806">
    <property type="protein sequence ID" value="GFR61093.1"/>
    <property type="molecule type" value="Genomic_DNA"/>
</dbReference>
<reference evidence="3 4" key="1">
    <citation type="journal article" date="2021" name="Elife">
        <title>Chloroplast acquisition without the gene transfer in kleptoplastic sea slugs, Plakobranchus ocellatus.</title>
        <authorList>
            <person name="Maeda T."/>
            <person name="Takahashi S."/>
            <person name="Yoshida T."/>
            <person name="Shimamura S."/>
            <person name="Takaki Y."/>
            <person name="Nagai Y."/>
            <person name="Toyoda A."/>
            <person name="Suzuki Y."/>
            <person name="Arimoto A."/>
            <person name="Ishii H."/>
            <person name="Satoh N."/>
            <person name="Nishiyama T."/>
            <person name="Hasebe M."/>
            <person name="Maruyama T."/>
            <person name="Minagawa J."/>
            <person name="Obokata J."/>
            <person name="Shigenobu S."/>
        </authorList>
    </citation>
    <scope>NUCLEOTIDE SEQUENCE [LARGE SCALE GENOMIC DNA]</scope>
</reference>
<feature type="region of interest" description="Disordered" evidence="1">
    <location>
        <begin position="72"/>
        <end position="128"/>
    </location>
</feature>
<dbReference type="AlphaFoldDB" id="A0AAV4EJC9"/>
<keyword evidence="4" id="KW-1185">Reference proteome</keyword>
<keyword evidence="2" id="KW-1133">Transmembrane helix</keyword>
<sequence length="208" mass="23476">MQHVQAIQNHPHRDWILAGLGAATLLGVYVCYRCCCRRSNKNKKKVSDEAPKLNFASKDRFISSHSLAPHSAIYGEDKRETESVTSEHPQPDIQKSKTKAAEVTADEGKNSKPYNDANKYLPQRVHPPPNLVCPPARVGISLFMDSRPTAWNPHILSNARSYHRDRWYRGTYSRLSPPSPAFIRASQYPLKRPIRSGKMPQAANTGFK</sequence>
<feature type="transmembrane region" description="Helical" evidence="2">
    <location>
        <begin position="15"/>
        <end position="35"/>
    </location>
</feature>
<keyword evidence="2" id="KW-0472">Membrane</keyword>
<gene>
    <name evidence="3" type="ORF">ElyMa_005424600</name>
</gene>
<evidence type="ECO:0000313" key="3">
    <source>
        <dbReference type="EMBL" id="GFR61093.1"/>
    </source>
</evidence>
<comment type="caution">
    <text evidence="3">The sequence shown here is derived from an EMBL/GenBank/DDBJ whole genome shotgun (WGS) entry which is preliminary data.</text>
</comment>
<evidence type="ECO:0000313" key="4">
    <source>
        <dbReference type="Proteomes" id="UP000762676"/>
    </source>
</evidence>
<protein>
    <submittedName>
        <fullName evidence="3">Uncharacterized protein</fullName>
    </submittedName>
</protein>
<proteinExistence type="predicted"/>
<evidence type="ECO:0000256" key="1">
    <source>
        <dbReference type="SAM" id="MobiDB-lite"/>
    </source>
</evidence>
<keyword evidence="2" id="KW-0812">Transmembrane</keyword>
<accession>A0AAV4EJC9</accession>
<organism evidence="3 4">
    <name type="scientific">Elysia marginata</name>
    <dbReference type="NCBI Taxonomy" id="1093978"/>
    <lineage>
        <taxon>Eukaryota</taxon>
        <taxon>Metazoa</taxon>
        <taxon>Spiralia</taxon>
        <taxon>Lophotrochozoa</taxon>
        <taxon>Mollusca</taxon>
        <taxon>Gastropoda</taxon>
        <taxon>Heterobranchia</taxon>
        <taxon>Euthyneura</taxon>
        <taxon>Panpulmonata</taxon>
        <taxon>Sacoglossa</taxon>
        <taxon>Placobranchoidea</taxon>
        <taxon>Plakobranchidae</taxon>
        <taxon>Elysia</taxon>
    </lineage>
</organism>
<name>A0AAV4EJC9_9GAST</name>